<organism evidence="2">
    <name type="scientific">Cladocopium goreaui</name>
    <dbReference type="NCBI Taxonomy" id="2562237"/>
    <lineage>
        <taxon>Eukaryota</taxon>
        <taxon>Sar</taxon>
        <taxon>Alveolata</taxon>
        <taxon>Dinophyceae</taxon>
        <taxon>Suessiales</taxon>
        <taxon>Symbiodiniaceae</taxon>
        <taxon>Cladocopium</taxon>
    </lineage>
</organism>
<dbReference type="EMBL" id="CAMXCT020000845">
    <property type="protein sequence ID" value="CAL1137278.1"/>
    <property type="molecule type" value="Genomic_DNA"/>
</dbReference>
<reference evidence="2" key="1">
    <citation type="submission" date="2022-10" db="EMBL/GenBank/DDBJ databases">
        <authorList>
            <person name="Chen Y."/>
            <person name="Dougan E. K."/>
            <person name="Chan C."/>
            <person name="Rhodes N."/>
            <person name="Thang M."/>
        </authorList>
    </citation>
    <scope>NUCLEOTIDE SEQUENCE</scope>
</reference>
<evidence type="ECO:0000313" key="4">
    <source>
        <dbReference type="Proteomes" id="UP001152797"/>
    </source>
</evidence>
<evidence type="ECO:0000313" key="2">
    <source>
        <dbReference type="EMBL" id="CAI3983903.1"/>
    </source>
</evidence>
<feature type="compositionally biased region" description="Basic and acidic residues" evidence="1">
    <location>
        <begin position="187"/>
        <end position="196"/>
    </location>
</feature>
<sequence length="359" mass="40631">MKRNRAEDKRQKKEENSKKKAAKAQEPPKKRGRKAVEKAEPWKEKGRRNDRKNKKQPKIPASSSKGPDCHSRKMKRYRKLAQTLKESNDAVAPVMSSKLAKMHSQTSSKDTKASRKDMEQQHVLDSRVEDSKDPKNEEISQTKIKGEGKKTAAKSKAKQQQKPMHQHYTPPASAKATPKAKSSTKPSKPDVEDEKKGSRKRKNKQCAEKNKHAEKPKRTRAPRKIDPSCVNQEMKNQVIQTLKECKSTNCTHPSVQMIRKPHVDIEPYRTRNACGIKVARSFFSSDKAKGSGKAHVTYFSGQTPCFYSNFKLAELWVKQWEQLGKPDPLSEEMTKFVAELKASHAAAVAEHQGEPATNS</sequence>
<feature type="region of interest" description="Disordered" evidence="1">
    <location>
        <begin position="1"/>
        <end position="225"/>
    </location>
</feature>
<accession>A0A9P1C4D2</accession>
<name>A0A9P1C4D2_9DINO</name>
<keyword evidence="4" id="KW-1185">Reference proteome</keyword>
<evidence type="ECO:0000256" key="1">
    <source>
        <dbReference type="SAM" id="MobiDB-lite"/>
    </source>
</evidence>
<dbReference type="Proteomes" id="UP001152797">
    <property type="component" value="Unassembled WGS sequence"/>
</dbReference>
<evidence type="ECO:0000313" key="3">
    <source>
        <dbReference type="EMBL" id="CAL1137278.1"/>
    </source>
</evidence>
<feature type="compositionally biased region" description="Basic and acidic residues" evidence="1">
    <location>
        <begin position="1"/>
        <end position="18"/>
    </location>
</feature>
<gene>
    <name evidence="2" type="ORF">C1SCF055_LOCUS11474</name>
</gene>
<feature type="compositionally biased region" description="Low complexity" evidence="1">
    <location>
        <begin position="169"/>
        <end position="186"/>
    </location>
</feature>
<reference evidence="3" key="2">
    <citation type="submission" date="2024-04" db="EMBL/GenBank/DDBJ databases">
        <authorList>
            <person name="Chen Y."/>
            <person name="Shah S."/>
            <person name="Dougan E. K."/>
            <person name="Thang M."/>
            <person name="Chan C."/>
        </authorList>
    </citation>
    <scope>NUCLEOTIDE SEQUENCE [LARGE SCALE GENOMIC DNA]</scope>
</reference>
<dbReference type="EMBL" id="CAMXCT030000845">
    <property type="protein sequence ID" value="CAL4771215.1"/>
    <property type="molecule type" value="Genomic_DNA"/>
</dbReference>
<dbReference type="AlphaFoldDB" id="A0A9P1C4D2"/>
<feature type="compositionally biased region" description="Basic residues" evidence="1">
    <location>
        <begin position="45"/>
        <end position="57"/>
    </location>
</feature>
<comment type="caution">
    <text evidence="2">The sequence shown here is derived from an EMBL/GenBank/DDBJ whole genome shotgun (WGS) entry which is preliminary data.</text>
</comment>
<feature type="compositionally biased region" description="Basic and acidic residues" evidence="1">
    <location>
        <begin position="26"/>
        <end position="44"/>
    </location>
</feature>
<dbReference type="EMBL" id="CAMXCT010000845">
    <property type="protein sequence ID" value="CAI3983903.1"/>
    <property type="molecule type" value="Genomic_DNA"/>
</dbReference>
<proteinExistence type="predicted"/>
<protein>
    <submittedName>
        <fullName evidence="2">Uncharacterized protein</fullName>
    </submittedName>
</protein>
<feature type="compositionally biased region" description="Basic and acidic residues" evidence="1">
    <location>
        <begin position="109"/>
        <end position="150"/>
    </location>
</feature>